<keyword evidence="3" id="KW-1185">Reference proteome</keyword>
<feature type="region of interest" description="Disordered" evidence="1">
    <location>
        <begin position="37"/>
        <end position="56"/>
    </location>
</feature>
<evidence type="ECO:0000313" key="2">
    <source>
        <dbReference type="EMBL" id="GAA1747208.1"/>
    </source>
</evidence>
<dbReference type="Proteomes" id="UP001501204">
    <property type="component" value="Unassembled WGS sequence"/>
</dbReference>
<dbReference type="RefSeq" id="WP_344119091.1">
    <property type="nucleotide sequence ID" value="NZ_BAAAOA010000005.1"/>
</dbReference>
<organism evidence="2 3">
    <name type="scientific">Kocuria aegyptia</name>
    <dbReference type="NCBI Taxonomy" id="330943"/>
    <lineage>
        <taxon>Bacteria</taxon>
        <taxon>Bacillati</taxon>
        <taxon>Actinomycetota</taxon>
        <taxon>Actinomycetes</taxon>
        <taxon>Micrococcales</taxon>
        <taxon>Micrococcaceae</taxon>
        <taxon>Kocuria</taxon>
    </lineage>
</organism>
<accession>A0ABP4W6Z8</accession>
<comment type="caution">
    <text evidence="2">The sequence shown here is derived from an EMBL/GenBank/DDBJ whole genome shotgun (WGS) entry which is preliminary data.</text>
</comment>
<gene>
    <name evidence="2" type="ORF">GCM10009767_02380</name>
</gene>
<reference evidence="3" key="1">
    <citation type="journal article" date="2019" name="Int. J. Syst. Evol. Microbiol.">
        <title>The Global Catalogue of Microorganisms (GCM) 10K type strain sequencing project: providing services to taxonomists for standard genome sequencing and annotation.</title>
        <authorList>
            <consortium name="The Broad Institute Genomics Platform"/>
            <consortium name="The Broad Institute Genome Sequencing Center for Infectious Disease"/>
            <person name="Wu L."/>
            <person name="Ma J."/>
        </authorList>
    </citation>
    <scope>NUCLEOTIDE SEQUENCE [LARGE SCALE GENOMIC DNA]</scope>
    <source>
        <strain evidence="3">JCM 14735</strain>
    </source>
</reference>
<name>A0ABP4W6Z8_9MICC</name>
<sequence length="56" mass="5687">MGNTAPTYPPDSLCAHAAALEPTPLEKPYAVVEAMQATEADGSSSPVCARTPGRSA</sequence>
<evidence type="ECO:0000313" key="3">
    <source>
        <dbReference type="Proteomes" id="UP001501204"/>
    </source>
</evidence>
<proteinExistence type="predicted"/>
<protein>
    <submittedName>
        <fullName evidence="2">Uncharacterized protein</fullName>
    </submittedName>
</protein>
<evidence type="ECO:0000256" key="1">
    <source>
        <dbReference type="SAM" id="MobiDB-lite"/>
    </source>
</evidence>
<dbReference type="EMBL" id="BAAAOA010000005">
    <property type="protein sequence ID" value="GAA1747208.1"/>
    <property type="molecule type" value="Genomic_DNA"/>
</dbReference>